<protein>
    <submittedName>
        <fullName evidence="4">Uncharacterized protein</fullName>
    </submittedName>
</protein>
<organism evidence="4 5">
    <name type="scientific">Citrus unshiu</name>
    <name type="common">Satsuma mandarin</name>
    <name type="synonym">Citrus nobilis var. unshiu</name>
    <dbReference type="NCBI Taxonomy" id="55188"/>
    <lineage>
        <taxon>Eukaryota</taxon>
        <taxon>Viridiplantae</taxon>
        <taxon>Streptophyta</taxon>
        <taxon>Embryophyta</taxon>
        <taxon>Tracheophyta</taxon>
        <taxon>Spermatophyta</taxon>
        <taxon>Magnoliopsida</taxon>
        <taxon>eudicotyledons</taxon>
        <taxon>Gunneridae</taxon>
        <taxon>Pentapetalae</taxon>
        <taxon>rosids</taxon>
        <taxon>malvids</taxon>
        <taxon>Sapindales</taxon>
        <taxon>Rutaceae</taxon>
        <taxon>Aurantioideae</taxon>
        <taxon>Citrus</taxon>
    </lineage>
</organism>
<accession>A0A2H5QBL7</accession>
<evidence type="ECO:0000313" key="4">
    <source>
        <dbReference type="EMBL" id="GAY61951.1"/>
    </source>
</evidence>
<evidence type="ECO:0000256" key="2">
    <source>
        <dbReference type="ARBA" id="ARBA00022679"/>
    </source>
</evidence>
<dbReference type="PANTHER" id="PTHR31623:SF28">
    <property type="entry name" value="BAHD ACYLTRANSFERASE"/>
    <property type="match status" value="1"/>
</dbReference>
<proteinExistence type="inferred from homology"/>
<evidence type="ECO:0000256" key="3">
    <source>
        <dbReference type="ARBA" id="ARBA00023315"/>
    </source>
</evidence>
<dbReference type="Gene3D" id="3.30.559.10">
    <property type="entry name" value="Chloramphenicol acetyltransferase-like domain"/>
    <property type="match status" value="1"/>
</dbReference>
<keyword evidence="5" id="KW-1185">Reference proteome</keyword>
<comment type="similarity">
    <text evidence="1">Belongs to the plant acyltransferase family.</text>
</comment>
<dbReference type="Proteomes" id="UP000236630">
    <property type="component" value="Unassembled WGS sequence"/>
</dbReference>
<reference evidence="4 5" key="1">
    <citation type="journal article" date="2017" name="Front. Genet.">
        <title>Draft sequencing of the heterozygous diploid genome of Satsuma (Citrus unshiu Marc.) using a hybrid assembly approach.</title>
        <authorList>
            <person name="Shimizu T."/>
            <person name="Tanizawa Y."/>
            <person name="Mochizuki T."/>
            <person name="Nagasaki H."/>
            <person name="Yoshioka T."/>
            <person name="Toyoda A."/>
            <person name="Fujiyama A."/>
            <person name="Kaminuma E."/>
            <person name="Nakamura Y."/>
        </authorList>
    </citation>
    <scope>NUCLEOTIDE SEQUENCE [LARGE SCALE GENOMIC DNA]</scope>
    <source>
        <strain evidence="5">cv. Miyagawa wase</strain>
    </source>
</reference>
<keyword evidence="2" id="KW-0808">Transferase</keyword>
<gene>
    <name evidence="4" type="ORF">CUMW_213980</name>
</gene>
<dbReference type="AlphaFoldDB" id="A0A2H5QBL7"/>
<comment type="caution">
    <text evidence="4">The sequence shown here is derived from an EMBL/GenBank/DDBJ whole genome shotgun (WGS) entry which is preliminary data.</text>
</comment>
<evidence type="ECO:0000256" key="1">
    <source>
        <dbReference type="ARBA" id="ARBA00009861"/>
    </source>
</evidence>
<sequence length="105" mass="11803">MSLLDQLAPDIYFPLIFFYKVVSDKNTNPKNFSSPQKKSLTKTLTHCYSLAGRAEDVFSVGCDDNGFPFIKTLVASDTSKVQKTPEMDSLDQILPFKPHEQKLAN</sequence>
<dbReference type="STRING" id="55188.A0A2H5QBL7"/>
<evidence type="ECO:0000313" key="5">
    <source>
        <dbReference type="Proteomes" id="UP000236630"/>
    </source>
</evidence>
<name>A0A2H5QBL7_CITUN</name>
<keyword evidence="3" id="KW-0012">Acyltransferase</keyword>
<dbReference type="PANTHER" id="PTHR31623">
    <property type="entry name" value="F21J9.9"/>
    <property type="match status" value="1"/>
</dbReference>
<dbReference type="EMBL" id="BDQV01000288">
    <property type="protein sequence ID" value="GAY61951.1"/>
    <property type="molecule type" value="Genomic_DNA"/>
</dbReference>
<dbReference type="Pfam" id="PF02458">
    <property type="entry name" value="Transferase"/>
    <property type="match status" value="1"/>
</dbReference>
<dbReference type="GO" id="GO:0016746">
    <property type="term" value="F:acyltransferase activity"/>
    <property type="evidence" value="ECO:0007669"/>
    <property type="project" value="UniProtKB-KW"/>
</dbReference>
<dbReference type="InterPro" id="IPR023213">
    <property type="entry name" value="CAT-like_dom_sf"/>
</dbReference>